<comment type="similarity">
    <text evidence="2">Belongs to the DAMOX/DASOX family.</text>
</comment>
<dbReference type="OrthoDB" id="2015447at2759"/>
<dbReference type="GO" id="GO:0071949">
    <property type="term" value="F:FAD binding"/>
    <property type="evidence" value="ECO:0007669"/>
    <property type="project" value="InterPro"/>
</dbReference>
<evidence type="ECO:0000256" key="2">
    <source>
        <dbReference type="ARBA" id="ARBA00006730"/>
    </source>
</evidence>
<organism evidence="7 8">
    <name type="scientific">Tilletiaria anomala (strain ATCC 24038 / CBS 436.72 / UBC 951)</name>
    <dbReference type="NCBI Taxonomy" id="1037660"/>
    <lineage>
        <taxon>Eukaryota</taxon>
        <taxon>Fungi</taxon>
        <taxon>Dikarya</taxon>
        <taxon>Basidiomycota</taxon>
        <taxon>Ustilaginomycotina</taxon>
        <taxon>Exobasidiomycetes</taxon>
        <taxon>Georgefischeriales</taxon>
        <taxon>Tilletiariaceae</taxon>
        <taxon>Tilletiaria</taxon>
    </lineage>
</organism>
<dbReference type="SUPFAM" id="SSF51971">
    <property type="entry name" value="Nucleotide-binding domain"/>
    <property type="match status" value="1"/>
</dbReference>
<dbReference type="SUPFAM" id="SSF54373">
    <property type="entry name" value="FAD-linked reductases, C-terminal domain"/>
    <property type="match status" value="1"/>
</dbReference>
<dbReference type="AlphaFoldDB" id="A0A066WHP1"/>
<dbReference type="RefSeq" id="XP_013244877.1">
    <property type="nucleotide sequence ID" value="XM_013389423.1"/>
</dbReference>
<dbReference type="Gene3D" id="3.40.50.720">
    <property type="entry name" value="NAD(P)-binding Rossmann-like Domain"/>
    <property type="match status" value="1"/>
</dbReference>
<evidence type="ECO:0000313" key="7">
    <source>
        <dbReference type="EMBL" id="KDN52038.1"/>
    </source>
</evidence>
<dbReference type="EMBL" id="JMSN01000015">
    <property type="protein sequence ID" value="KDN52038.1"/>
    <property type="molecule type" value="Genomic_DNA"/>
</dbReference>
<dbReference type="InParanoid" id="A0A066WHP1"/>
<evidence type="ECO:0000256" key="5">
    <source>
        <dbReference type="ARBA" id="ARBA00023002"/>
    </source>
</evidence>
<keyword evidence="3" id="KW-0285">Flavoprotein</keyword>
<keyword evidence="8" id="KW-1185">Reference proteome</keyword>
<evidence type="ECO:0000256" key="1">
    <source>
        <dbReference type="ARBA" id="ARBA00001974"/>
    </source>
</evidence>
<dbReference type="FunCoup" id="A0A066WHP1">
    <property type="interactions" value="47"/>
</dbReference>
<dbReference type="Pfam" id="PF01266">
    <property type="entry name" value="DAO"/>
    <property type="match status" value="1"/>
</dbReference>
<evidence type="ECO:0000259" key="6">
    <source>
        <dbReference type="Pfam" id="PF01266"/>
    </source>
</evidence>
<comment type="cofactor">
    <cofactor evidence="1">
        <name>FAD</name>
        <dbReference type="ChEBI" id="CHEBI:57692"/>
    </cofactor>
</comment>
<evidence type="ECO:0000256" key="3">
    <source>
        <dbReference type="ARBA" id="ARBA00022630"/>
    </source>
</evidence>
<dbReference type="GO" id="GO:0003884">
    <property type="term" value="F:D-amino-acid oxidase activity"/>
    <property type="evidence" value="ECO:0007669"/>
    <property type="project" value="InterPro"/>
</dbReference>
<keyword evidence="4" id="KW-0274">FAD</keyword>
<accession>A0A066WHP1</accession>
<dbReference type="GeneID" id="25263970"/>
<feature type="domain" description="FAD dependent oxidoreductase" evidence="6">
    <location>
        <begin position="18"/>
        <end position="355"/>
    </location>
</feature>
<evidence type="ECO:0000313" key="8">
    <source>
        <dbReference type="Proteomes" id="UP000027361"/>
    </source>
</evidence>
<keyword evidence="5" id="KW-0560">Oxidoreductase</keyword>
<dbReference type="GO" id="GO:0019478">
    <property type="term" value="P:D-amino acid catabolic process"/>
    <property type="evidence" value="ECO:0007669"/>
    <property type="project" value="TreeGrafter"/>
</dbReference>
<dbReference type="PANTHER" id="PTHR11530">
    <property type="entry name" value="D-AMINO ACID OXIDASE"/>
    <property type="match status" value="1"/>
</dbReference>
<evidence type="ECO:0000256" key="4">
    <source>
        <dbReference type="ARBA" id="ARBA00022827"/>
    </source>
</evidence>
<dbReference type="STRING" id="1037660.A0A066WHP1"/>
<name>A0A066WHP1_TILAU</name>
<dbReference type="InterPro" id="IPR023209">
    <property type="entry name" value="DAO"/>
</dbReference>
<dbReference type="Proteomes" id="UP000027361">
    <property type="component" value="Unassembled WGS sequence"/>
</dbReference>
<dbReference type="PANTHER" id="PTHR11530:SF30">
    <property type="entry name" value="FAD DEPENDENT OXIDOREDUCTASE DOMAIN-CONTAINING PROTEIN"/>
    <property type="match status" value="1"/>
</dbReference>
<comment type="caution">
    <text evidence="7">The sequence shown here is derived from an EMBL/GenBank/DDBJ whole genome shotgun (WGS) entry which is preliminary data.</text>
</comment>
<dbReference type="OMA" id="PMMEDER"/>
<dbReference type="HOGENOM" id="CLU_034311_1_1_1"/>
<dbReference type="GO" id="GO:0005737">
    <property type="term" value="C:cytoplasm"/>
    <property type="evidence" value="ECO:0007669"/>
    <property type="project" value="TreeGrafter"/>
</dbReference>
<dbReference type="Gene3D" id="3.30.9.10">
    <property type="entry name" value="D-Amino Acid Oxidase, subunit A, domain 2"/>
    <property type="match status" value="1"/>
</dbReference>
<reference evidence="7 8" key="1">
    <citation type="submission" date="2014-05" db="EMBL/GenBank/DDBJ databases">
        <title>Draft genome sequence of a rare smut relative, Tilletiaria anomala UBC 951.</title>
        <authorList>
            <consortium name="DOE Joint Genome Institute"/>
            <person name="Toome M."/>
            <person name="Kuo A."/>
            <person name="Henrissat B."/>
            <person name="Lipzen A."/>
            <person name="Tritt A."/>
            <person name="Yoshinaga Y."/>
            <person name="Zane M."/>
            <person name="Barry K."/>
            <person name="Grigoriev I.V."/>
            <person name="Spatafora J.W."/>
            <person name="Aimea M.C."/>
        </authorList>
    </citation>
    <scope>NUCLEOTIDE SEQUENCE [LARGE SCALE GENOMIC DNA]</scope>
    <source>
        <strain evidence="7 8">UBC 951</strain>
    </source>
</reference>
<proteinExistence type="inferred from homology"/>
<protein>
    <submittedName>
        <fullName evidence="7">Nucleotide-binding domain-containing protein</fullName>
    </submittedName>
</protein>
<sequence length="479" mass="52337">MATASIPTANTHAQAQHIVVLGAGVIGLTSAHVLQRRGYQVTIAARDLPEDADSPAFASPWAGANWCSFASHSNFEQQRYDQITFETWTELEKHLPTDTIALLPFEQNRVQDPAWFKHVTPHFRLEPLQEKGFLRATFKSHCINVPSYTKWLVSELLDPASSIVPTSPFLDDLESQVPSISCNGSPQLVPVSFQRVPELSSLAELSRRFPEASVIVNASGLGAAKLADVRDLAMYPIAGQVVVVHAPRFRTLPQCKMGALTNTPSASESVPFFSHTVNGNKREAGPKSDIEPTAEEKAFPEVPVSYVIPRAQSGFVILGGSYEEGSYDTQVNEQLSQTILQNAIQLCPDLLLRPPEEYRHSDGQPMMEDERREVEMQEIRAICADPSAWKRLEVVSSHVGLRPARKAGVRVEMDEVPIKSERSAPSSSNVKVVHAYGIGPAGYQASWGVAHQVAMLVKKSLAKSSLADSIAILSTIAST</sequence>
<gene>
    <name evidence="7" type="ORF">K437DRAFT_254773</name>
</gene>
<dbReference type="InterPro" id="IPR006076">
    <property type="entry name" value="FAD-dep_OxRdtase"/>
</dbReference>